<feature type="chain" id="PRO_5045091165" description="Kazal-like domain-containing protein" evidence="1">
    <location>
        <begin position="24"/>
        <end position="88"/>
    </location>
</feature>
<gene>
    <name evidence="3" type="ORF">MU846_03235</name>
</gene>
<reference evidence="3" key="1">
    <citation type="submission" date="2022-04" db="EMBL/GenBank/DDBJ databases">
        <title>Alcanivorax sp. CY1518 draft genome sequence.</title>
        <authorList>
            <person name="Zhao G."/>
            <person name="An M."/>
        </authorList>
    </citation>
    <scope>NUCLEOTIDE SEQUENCE</scope>
    <source>
        <strain evidence="3">CY1518</strain>
    </source>
</reference>
<dbReference type="InterPro" id="IPR036058">
    <property type="entry name" value="Kazal_dom_sf"/>
</dbReference>
<protein>
    <recommendedName>
        <fullName evidence="2">Kazal-like domain-containing protein</fullName>
    </recommendedName>
</protein>
<name>A0ABT0E4G4_9GAMM</name>
<dbReference type="EMBL" id="JALKII010000002">
    <property type="protein sequence ID" value="MCK0536713.1"/>
    <property type="molecule type" value="Genomic_DNA"/>
</dbReference>
<accession>A0ABT0E4G4</accession>
<evidence type="ECO:0000259" key="2">
    <source>
        <dbReference type="PROSITE" id="PS51465"/>
    </source>
</evidence>
<dbReference type="PROSITE" id="PS51257">
    <property type="entry name" value="PROKAR_LIPOPROTEIN"/>
    <property type="match status" value="1"/>
</dbReference>
<comment type="caution">
    <text evidence="3">The sequence shown here is derived from an EMBL/GenBank/DDBJ whole genome shotgun (WGS) entry which is preliminary data.</text>
</comment>
<feature type="domain" description="Kazal-like" evidence="2">
    <location>
        <begin position="28"/>
        <end position="88"/>
    </location>
</feature>
<dbReference type="SUPFAM" id="SSF100895">
    <property type="entry name" value="Kazal-type serine protease inhibitors"/>
    <property type="match status" value="1"/>
</dbReference>
<dbReference type="PROSITE" id="PS51465">
    <property type="entry name" value="KAZAL_2"/>
    <property type="match status" value="1"/>
</dbReference>
<dbReference type="Pfam" id="PF00050">
    <property type="entry name" value="Kazal_1"/>
    <property type="match status" value="1"/>
</dbReference>
<keyword evidence="1" id="KW-0732">Signal</keyword>
<evidence type="ECO:0000313" key="4">
    <source>
        <dbReference type="Proteomes" id="UP001165524"/>
    </source>
</evidence>
<organism evidence="3 4">
    <name type="scientific">Alcanivorax quisquiliarum</name>
    <dbReference type="NCBI Taxonomy" id="2933565"/>
    <lineage>
        <taxon>Bacteria</taxon>
        <taxon>Pseudomonadati</taxon>
        <taxon>Pseudomonadota</taxon>
        <taxon>Gammaproteobacteria</taxon>
        <taxon>Oceanospirillales</taxon>
        <taxon>Alcanivoracaceae</taxon>
        <taxon>Alcanivorax</taxon>
    </lineage>
</organism>
<evidence type="ECO:0000313" key="3">
    <source>
        <dbReference type="EMBL" id="MCK0536713.1"/>
    </source>
</evidence>
<dbReference type="RefSeq" id="WP_246948384.1">
    <property type="nucleotide sequence ID" value="NZ_JALKII010000002.1"/>
</dbReference>
<dbReference type="InterPro" id="IPR002350">
    <property type="entry name" value="Kazal_dom"/>
</dbReference>
<evidence type="ECO:0000256" key="1">
    <source>
        <dbReference type="SAM" id="SignalP"/>
    </source>
</evidence>
<keyword evidence="4" id="KW-1185">Reference proteome</keyword>
<dbReference type="Gene3D" id="3.30.60.30">
    <property type="match status" value="1"/>
</dbReference>
<dbReference type="Proteomes" id="UP001165524">
    <property type="component" value="Unassembled WGS sequence"/>
</dbReference>
<sequence>MKQKGWIGLAAALLLAALSGCQAAPVLPSGAIACGDKPKAPPERVMCPMIHDPVCGFDQQGQPLAEYGNNCQACAQPVVMSYRRGSCS</sequence>
<proteinExistence type="predicted"/>
<feature type="signal peptide" evidence="1">
    <location>
        <begin position="1"/>
        <end position="23"/>
    </location>
</feature>